<keyword evidence="4" id="KW-0067">ATP-binding</keyword>
<reference evidence="7" key="1">
    <citation type="submission" date="2017-09" db="EMBL/GenBank/DDBJ databases">
        <title>Depth-based differentiation of microbial function through sediment-hosted aquifers and enrichment of novel symbionts in the deep terrestrial subsurface.</title>
        <authorList>
            <person name="Probst A.J."/>
            <person name="Ladd B."/>
            <person name="Jarett J.K."/>
            <person name="Geller-Mcgrath D.E."/>
            <person name="Sieber C.M.K."/>
            <person name="Emerson J.B."/>
            <person name="Anantharaman K."/>
            <person name="Thomas B.C."/>
            <person name="Malmstrom R."/>
            <person name="Stieglmeier M."/>
            <person name="Klingl A."/>
            <person name="Woyke T."/>
            <person name="Ryan C.M."/>
            <person name="Banfield J.F."/>
        </authorList>
    </citation>
    <scope>NUCLEOTIDE SEQUENCE [LARGE SCALE GENOMIC DNA]</scope>
</reference>
<keyword evidence="3" id="KW-0547">Nucleotide-binding</keyword>
<feature type="domain" description="ABC transporter" evidence="5">
    <location>
        <begin position="13"/>
        <end position="241"/>
    </location>
</feature>
<evidence type="ECO:0000256" key="4">
    <source>
        <dbReference type="ARBA" id="ARBA00022840"/>
    </source>
</evidence>
<protein>
    <recommendedName>
        <fullName evidence="5">ABC transporter domain-containing protein</fullName>
    </recommendedName>
</protein>
<dbReference type="SMART" id="SM00382">
    <property type="entry name" value="AAA"/>
    <property type="match status" value="1"/>
</dbReference>
<evidence type="ECO:0000313" key="7">
    <source>
        <dbReference type="Proteomes" id="UP000231214"/>
    </source>
</evidence>
<organism evidence="6 7">
    <name type="scientific">Candidatus Shapirobacteria bacterium CG09_land_8_20_14_0_10_49_15</name>
    <dbReference type="NCBI Taxonomy" id="1974482"/>
    <lineage>
        <taxon>Bacteria</taxon>
        <taxon>Candidatus Shapironibacteriota</taxon>
    </lineage>
</organism>
<dbReference type="InterPro" id="IPR003439">
    <property type="entry name" value="ABC_transporter-like_ATP-bd"/>
</dbReference>
<keyword evidence="2" id="KW-0813">Transport</keyword>
<dbReference type="Gene3D" id="3.40.50.300">
    <property type="entry name" value="P-loop containing nucleotide triphosphate hydrolases"/>
    <property type="match status" value="1"/>
</dbReference>
<dbReference type="GO" id="GO:0005524">
    <property type="term" value="F:ATP binding"/>
    <property type="evidence" value="ECO:0007669"/>
    <property type="project" value="UniProtKB-KW"/>
</dbReference>
<dbReference type="InterPro" id="IPR003593">
    <property type="entry name" value="AAA+_ATPase"/>
</dbReference>
<dbReference type="InterPro" id="IPR027417">
    <property type="entry name" value="P-loop_NTPase"/>
</dbReference>
<dbReference type="Pfam" id="PF00005">
    <property type="entry name" value="ABC_tran"/>
    <property type="match status" value="1"/>
</dbReference>
<dbReference type="Proteomes" id="UP000231214">
    <property type="component" value="Unassembled WGS sequence"/>
</dbReference>
<dbReference type="GO" id="GO:0016887">
    <property type="term" value="F:ATP hydrolysis activity"/>
    <property type="evidence" value="ECO:0007669"/>
    <property type="project" value="InterPro"/>
</dbReference>
<name>A0A2M6XBQ1_9BACT</name>
<dbReference type="PANTHER" id="PTHR42711:SF5">
    <property type="entry name" value="ABC TRANSPORTER ATP-BINDING PROTEIN NATA"/>
    <property type="match status" value="1"/>
</dbReference>
<dbReference type="PANTHER" id="PTHR42711">
    <property type="entry name" value="ABC TRANSPORTER ATP-BINDING PROTEIN"/>
    <property type="match status" value="1"/>
</dbReference>
<evidence type="ECO:0000256" key="2">
    <source>
        <dbReference type="ARBA" id="ARBA00022448"/>
    </source>
</evidence>
<sequence length="250" mass="27819">MSSLRLCYIESVIRVDRLTKKFGKLTAVDDLNLTINPGEIFGFIGPNGAGKTTTIKMLTGVIAPTSGQIEIGGFDLQKNPVAVKKLIGYIPDDPYVYPELTGREFLWLVGQLWETKNIGQKISRLLPIYQLEQIIDGPFRDYSRGSKQKLTILAALLHQPQVLVIDEPIIGLDPASAQTTTKLFKDFAKQGGAIFVSTHTLSVAQDICQRLGVIDQGKLIFEGTIKQLEKQVHGHHDNLEQLFLKLTRHE</sequence>
<dbReference type="AlphaFoldDB" id="A0A2M6XBQ1"/>
<dbReference type="SUPFAM" id="SSF52540">
    <property type="entry name" value="P-loop containing nucleoside triphosphate hydrolases"/>
    <property type="match status" value="1"/>
</dbReference>
<accession>A0A2M6XBQ1</accession>
<evidence type="ECO:0000259" key="5">
    <source>
        <dbReference type="PROSITE" id="PS50893"/>
    </source>
</evidence>
<dbReference type="EMBL" id="PEZK01000004">
    <property type="protein sequence ID" value="PIU02445.1"/>
    <property type="molecule type" value="Genomic_DNA"/>
</dbReference>
<gene>
    <name evidence="6" type="ORF">COT66_00225</name>
</gene>
<evidence type="ECO:0000256" key="1">
    <source>
        <dbReference type="ARBA" id="ARBA00005417"/>
    </source>
</evidence>
<comment type="similarity">
    <text evidence="1">Belongs to the ABC transporter superfamily.</text>
</comment>
<evidence type="ECO:0000313" key="6">
    <source>
        <dbReference type="EMBL" id="PIU02445.1"/>
    </source>
</evidence>
<dbReference type="CDD" id="cd03230">
    <property type="entry name" value="ABC_DR_subfamily_A"/>
    <property type="match status" value="1"/>
</dbReference>
<dbReference type="InterPro" id="IPR050763">
    <property type="entry name" value="ABC_transporter_ATP-binding"/>
</dbReference>
<comment type="caution">
    <text evidence="6">The sequence shown here is derived from an EMBL/GenBank/DDBJ whole genome shotgun (WGS) entry which is preliminary data.</text>
</comment>
<dbReference type="PROSITE" id="PS50893">
    <property type="entry name" value="ABC_TRANSPORTER_2"/>
    <property type="match status" value="1"/>
</dbReference>
<proteinExistence type="inferred from homology"/>
<evidence type="ECO:0000256" key="3">
    <source>
        <dbReference type="ARBA" id="ARBA00022741"/>
    </source>
</evidence>